<dbReference type="InterPro" id="IPR050966">
    <property type="entry name" value="Glutamyl_endopeptidase"/>
</dbReference>
<accession>F8K4R8</accession>
<organism evidence="4 5">
    <name type="scientific">Streptantibioticus cattleyicolor (strain ATCC 35852 / DSM 46488 / JCM 4925 / NBRC 14057 / NRRL 8057)</name>
    <name type="common">Streptomyces cattleya</name>
    <dbReference type="NCBI Taxonomy" id="1003195"/>
    <lineage>
        <taxon>Bacteria</taxon>
        <taxon>Bacillati</taxon>
        <taxon>Actinomycetota</taxon>
        <taxon>Actinomycetes</taxon>
        <taxon>Kitasatosporales</taxon>
        <taxon>Streptomycetaceae</taxon>
        <taxon>Streptantibioticus</taxon>
    </lineage>
</organism>
<dbReference type="KEGG" id="scy:SCATT_40580"/>
<evidence type="ECO:0000256" key="1">
    <source>
        <dbReference type="ARBA" id="ARBA00022729"/>
    </source>
</evidence>
<feature type="signal peptide" evidence="2">
    <location>
        <begin position="1"/>
        <end position="26"/>
    </location>
</feature>
<dbReference type="eggNOG" id="COG3591">
    <property type="taxonomic scope" value="Bacteria"/>
</dbReference>
<reference evidence="5" key="1">
    <citation type="submission" date="2011-12" db="EMBL/GenBank/DDBJ databases">
        <title>Complete genome sequence of Streptomyces cattleya strain DSM 46488.</title>
        <authorList>
            <person name="Ou H.-Y."/>
            <person name="Li P."/>
            <person name="Zhao C."/>
            <person name="O'Hagan D."/>
            <person name="Deng Z."/>
        </authorList>
    </citation>
    <scope>NUCLEOTIDE SEQUENCE [LARGE SCALE GENOMIC DNA]</scope>
    <source>
        <strain evidence="5">ATCC 35852 / DSM 46488 / JCM 4925 / NBRC 14057 / NRRL 8057</strain>
    </source>
</reference>
<dbReference type="InterPro" id="IPR009003">
    <property type="entry name" value="Peptidase_S1_PA"/>
</dbReference>
<dbReference type="PATRIC" id="fig|1003195.11.peg.5515"/>
<dbReference type="KEGG" id="sct:SCAT_4068"/>
<dbReference type="InterPro" id="IPR043504">
    <property type="entry name" value="Peptidase_S1_PA_chymotrypsin"/>
</dbReference>
<dbReference type="GO" id="GO:0006508">
    <property type="term" value="P:proteolysis"/>
    <property type="evidence" value="ECO:0007669"/>
    <property type="project" value="InterPro"/>
</dbReference>
<evidence type="ECO:0000256" key="2">
    <source>
        <dbReference type="SAM" id="SignalP"/>
    </source>
</evidence>
<proteinExistence type="predicted"/>
<keyword evidence="1 2" id="KW-0732">Signal</keyword>
<dbReference type="InterPro" id="IPR018114">
    <property type="entry name" value="TRYPSIN_HIS"/>
</dbReference>
<evidence type="ECO:0000259" key="3">
    <source>
        <dbReference type="PROSITE" id="PS50240"/>
    </source>
</evidence>
<protein>
    <recommendedName>
        <fullName evidence="3">Peptidase S1 domain-containing protein</fullName>
    </recommendedName>
</protein>
<sequence length="285" mass="30227">MRPRRRTRAAVLTAVAVLAVTGAVRYAPEVVALARAKHHTEPHPPDDWTKKGNYLSAARAYPSVVEVLDTDGSPYCSGSVVHSSTGDIVITAAHCVYGDGSYASGLSVAPGRTGGKAPHGTWQVAKMWVDPHYTKGGDENYDYAFLRVSRSDGTRIEDAVGANQLLVNQPYHLRNVTTIGYPDSNNSGDQQLACTLETFQSGAHDNYREMRCGGYSAGVSGGPWLTLAPGARTGGLVGIIGGWNGGGPADNDPHEDAISYSPYFTTATRALFDQAVADEGGQEEN</sequence>
<gene>
    <name evidence="4" type="ordered locus">SCATT_40580</name>
</gene>
<accession>G8WXB9</accession>
<evidence type="ECO:0000313" key="4">
    <source>
        <dbReference type="EMBL" id="AEW96429.1"/>
    </source>
</evidence>
<dbReference type="OrthoDB" id="3507155at2"/>
<dbReference type="SUPFAM" id="SSF50494">
    <property type="entry name" value="Trypsin-like serine proteases"/>
    <property type="match status" value="1"/>
</dbReference>
<dbReference type="RefSeq" id="WP_014144781.1">
    <property type="nucleotide sequence ID" value="NC_017586.1"/>
</dbReference>
<dbReference type="Pfam" id="PF00089">
    <property type="entry name" value="Trypsin"/>
    <property type="match status" value="1"/>
</dbReference>
<keyword evidence="5" id="KW-1185">Reference proteome</keyword>
<dbReference type="Proteomes" id="UP000007842">
    <property type="component" value="Chromosome"/>
</dbReference>
<feature type="domain" description="Peptidase S1" evidence="3">
    <location>
        <begin position="49"/>
        <end position="269"/>
    </location>
</feature>
<name>F8K4R8_STREN</name>
<dbReference type="STRING" id="1003195.SCATT_40580"/>
<dbReference type="InterPro" id="IPR001254">
    <property type="entry name" value="Trypsin_dom"/>
</dbReference>
<dbReference type="PANTHER" id="PTHR15462">
    <property type="entry name" value="SERINE PROTEASE"/>
    <property type="match status" value="1"/>
</dbReference>
<dbReference type="PROSITE" id="PS00134">
    <property type="entry name" value="TRYPSIN_HIS"/>
    <property type="match status" value="1"/>
</dbReference>
<dbReference type="PROSITE" id="PS50240">
    <property type="entry name" value="TRYPSIN_DOM"/>
    <property type="match status" value="1"/>
</dbReference>
<dbReference type="GO" id="GO:0004252">
    <property type="term" value="F:serine-type endopeptidase activity"/>
    <property type="evidence" value="ECO:0007669"/>
    <property type="project" value="InterPro"/>
</dbReference>
<dbReference type="AlphaFoldDB" id="F8K4R8"/>
<feature type="chain" id="PRO_5003373794" description="Peptidase S1 domain-containing protein" evidence="2">
    <location>
        <begin position="27"/>
        <end position="285"/>
    </location>
</feature>
<dbReference type="EMBL" id="CP003219">
    <property type="protein sequence ID" value="AEW96429.1"/>
    <property type="molecule type" value="Genomic_DNA"/>
</dbReference>
<dbReference type="HOGENOM" id="CLU_050832_1_1_11"/>
<evidence type="ECO:0000313" key="5">
    <source>
        <dbReference type="Proteomes" id="UP000007842"/>
    </source>
</evidence>
<dbReference type="Gene3D" id="2.40.10.10">
    <property type="entry name" value="Trypsin-like serine proteases"/>
    <property type="match status" value="2"/>
</dbReference>